<keyword evidence="1" id="KW-1133">Transmembrane helix</keyword>
<feature type="transmembrane region" description="Helical" evidence="1">
    <location>
        <begin position="177"/>
        <end position="199"/>
    </location>
</feature>
<keyword evidence="3" id="KW-1185">Reference proteome</keyword>
<evidence type="ECO:0000313" key="3">
    <source>
        <dbReference type="Proteomes" id="UP000789831"/>
    </source>
</evidence>
<organism evidence="2 3">
    <name type="scientific">Ambispora gerdemannii</name>
    <dbReference type="NCBI Taxonomy" id="144530"/>
    <lineage>
        <taxon>Eukaryota</taxon>
        <taxon>Fungi</taxon>
        <taxon>Fungi incertae sedis</taxon>
        <taxon>Mucoromycota</taxon>
        <taxon>Glomeromycotina</taxon>
        <taxon>Glomeromycetes</taxon>
        <taxon>Archaeosporales</taxon>
        <taxon>Ambisporaceae</taxon>
        <taxon>Ambispora</taxon>
    </lineage>
</organism>
<name>A0A9N9BM99_9GLOM</name>
<keyword evidence="1" id="KW-0472">Membrane</keyword>
<gene>
    <name evidence="2" type="ORF">AGERDE_LOCUS7731</name>
</gene>
<protein>
    <submittedName>
        <fullName evidence="2">13248_t:CDS:1</fullName>
    </submittedName>
</protein>
<dbReference type="AlphaFoldDB" id="A0A9N9BM99"/>
<comment type="caution">
    <text evidence="2">The sequence shown here is derived from an EMBL/GenBank/DDBJ whole genome shotgun (WGS) entry which is preliminary data.</text>
</comment>
<proteinExistence type="predicted"/>
<evidence type="ECO:0000256" key="1">
    <source>
        <dbReference type="SAM" id="Phobius"/>
    </source>
</evidence>
<sequence length="271" mass="30317">MPSLSEVDSNTQKWKSARKATFLSFQEYKNTINLGLETNDPSPSVRPARFFQAQRTNPILNGRPLNNNDIISAATDSYDNEDERMIKTRDVLSKKLGTISVIEYGINNCKDNGVITAKAGIYTTYVVLLEGKSEIGSDNADPSIQGAITVQIHILMWQLIPSIQVDKIQECCYAPSFIVAIAGPWVCVLGAVFLSRVMVQLMTDSIPLTVNLRNNNQVKRIARLFKALRIAFIHLSNFYNNLDLTSSNQPYFPIFDIFIIKTISLSLSMES</sequence>
<keyword evidence="1" id="KW-0812">Transmembrane</keyword>
<accession>A0A9N9BM99</accession>
<dbReference type="OrthoDB" id="2315594at2759"/>
<evidence type="ECO:0000313" key="2">
    <source>
        <dbReference type="EMBL" id="CAG8572941.1"/>
    </source>
</evidence>
<dbReference type="Proteomes" id="UP000789831">
    <property type="component" value="Unassembled WGS sequence"/>
</dbReference>
<reference evidence="2" key="1">
    <citation type="submission" date="2021-06" db="EMBL/GenBank/DDBJ databases">
        <authorList>
            <person name="Kallberg Y."/>
            <person name="Tangrot J."/>
            <person name="Rosling A."/>
        </authorList>
    </citation>
    <scope>NUCLEOTIDE SEQUENCE</scope>
    <source>
        <strain evidence="2">MT106</strain>
    </source>
</reference>
<dbReference type="EMBL" id="CAJVPL010001477">
    <property type="protein sequence ID" value="CAG8572941.1"/>
    <property type="molecule type" value="Genomic_DNA"/>
</dbReference>